<dbReference type="PANTHER" id="PTHR34142">
    <property type="entry name" value="ENDO-BETA-1,4-GLUCANASE A"/>
    <property type="match status" value="1"/>
</dbReference>
<dbReference type="InterPro" id="IPR012291">
    <property type="entry name" value="CBM2_carb-bd_dom_sf"/>
</dbReference>
<evidence type="ECO:0000313" key="12">
    <source>
        <dbReference type="EMBL" id="MFC7183753.1"/>
    </source>
</evidence>
<keyword evidence="3 8" id="KW-0378">Hydrolase</keyword>
<dbReference type="EMBL" id="JBHTAJ010000077">
    <property type="protein sequence ID" value="MFC7183753.1"/>
    <property type="molecule type" value="Genomic_DNA"/>
</dbReference>
<dbReference type="InterPro" id="IPR017853">
    <property type="entry name" value="GH"/>
</dbReference>
<dbReference type="PANTHER" id="PTHR34142:SF1">
    <property type="entry name" value="GLYCOSIDE HYDROLASE FAMILY 5 DOMAIN-CONTAINING PROTEIN"/>
    <property type="match status" value="1"/>
</dbReference>
<evidence type="ECO:0000256" key="5">
    <source>
        <dbReference type="ARBA" id="ARBA00023277"/>
    </source>
</evidence>
<keyword evidence="5 8" id="KW-0119">Carbohydrate metabolism</keyword>
<evidence type="ECO:0000256" key="8">
    <source>
        <dbReference type="RuleBase" id="RU361153"/>
    </source>
</evidence>
<comment type="caution">
    <text evidence="12">The sequence shown here is derived from an EMBL/GenBank/DDBJ whole genome shotgun (WGS) entry which is preliminary data.</text>
</comment>
<dbReference type="InterPro" id="IPR001547">
    <property type="entry name" value="Glyco_hydro_5"/>
</dbReference>
<dbReference type="Gene3D" id="3.20.20.80">
    <property type="entry name" value="Glycosidases"/>
    <property type="match status" value="1"/>
</dbReference>
<dbReference type="InterPro" id="IPR008965">
    <property type="entry name" value="CBM2/CBM3_carb-bd_dom_sf"/>
</dbReference>
<dbReference type="SMART" id="SM00637">
    <property type="entry name" value="CBD_II"/>
    <property type="match status" value="1"/>
</dbReference>
<evidence type="ECO:0000256" key="10">
    <source>
        <dbReference type="SAM" id="SignalP"/>
    </source>
</evidence>
<name>A0ABW2G2N8_9ACTN</name>
<gene>
    <name evidence="12" type="ORF">ACFQMG_29830</name>
</gene>
<dbReference type="SUPFAM" id="SSF49384">
    <property type="entry name" value="Carbohydrate-binding domain"/>
    <property type="match status" value="1"/>
</dbReference>
<feature type="compositionally biased region" description="Low complexity" evidence="9">
    <location>
        <begin position="180"/>
        <end position="191"/>
    </location>
</feature>
<dbReference type="Pfam" id="PF00553">
    <property type="entry name" value="CBM_2"/>
    <property type="match status" value="1"/>
</dbReference>
<sequence>MSLRTTALALGSALVATAAAGLTLIGPGTAAAATTACTVDYSVNDWGSGFTANVKINNVGSAALNGWTLTYAYSGNQTLSGTGWNGTWSQSGKNVTVVNPAWATSIPAGGNTTAGANFSYSGTNTAPTAFAVNGVPCTGAGATPTVSASPTASPSPSASASPTVSASPTASPSPSPSPSGSPTTGTGAAPALHVSGNSLADANGSTVTLHGVNRSGTEFMCVQGYGFFDGPVDATSIAAIKSWHANAVRVPLNEDCWLGQSNVNSAYAGANYRTAIKGWVDALRGAGITPIVEMHWSRGQYTGNSSGCSDVNATCQKPMPGADAVPFWQSVANTFKDTDQVVFDLFNEPYADRSESSVTQGWLCWRDGGSACPGIAYPVSGMQTLVNTVRATGAQNVILIGGLAYSNDLGQWLTYKPTDPTGNLGAAWHVYNFNTCSTVSCWNSTVAPVAAKVPVVAGEIGENTCSHGFIDQVMSWLDSQHLGYLGWTWNTWDCSSGPSLISNFDGTPTSFGIGLRDHFRALG</sequence>
<keyword evidence="6 8" id="KW-0326">Glycosidase</keyword>
<comment type="similarity">
    <text evidence="8">Belongs to the glycosyl hydrolase 5 (cellulase A) family.</text>
</comment>
<dbReference type="InterPro" id="IPR001919">
    <property type="entry name" value="CBD2"/>
</dbReference>
<evidence type="ECO:0000256" key="7">
    <source>
        <dbReference type="ARBA" id="ARBA00023326"/>
    </source>
</evidence>
<feature type="compositionally biased region" description="Low complexity" evidence="9">
    <location>
        <begin position="143"/>
        <end position="170"/>
    </location>
</feature>
<evidence type="ECO:0000256" key="9">
    <source>
        <dbReference type="SAM" id="MobiDB-lite"/>
    </source>
</evidence>
<keyword evidence="13" id="KW-1185">Reference proteome</keyword>
<evidence type="ECO:0000259" key="11">
    <source>
        <dbReference type="PROSITE" id="PS51173"/>
    </source>
</evidence>
<feature type="region of interest" description="Disordered" evidence="9">
    <location>
        <begin position="143"/>
        <end position="197"/>
    </location>
</feature>
<dbReference type="Pfam" id="PF00150">
    <property type="entry name" value="Cellulase"/>
    <property type="match status" value="1"/>
</dbReference>
<dbReference type="Gene3D" id="2.60.40.290">
    <property type="match status" value="1"/>
</dbReference>
<proteinExistence type="inferred from homology"/>
<evidence type="ECO:0000256" key="4">
    <source>
        <dbReference type="ARBA" id="ARBA00023001"/>
    </source>
</evidence>
<reference evidence="13" key="1">
    <citation type="journal article" date="2019" name="Int. J. Syst. Evol. Microbiol.">
        <title>The Global Catalogue of Microorganisms (GCM) 10K type strain sequencing project: providing services to taxonomists for standard genome sequencing and annotation.</title>
        <authorList>
            <consortium name="The Broad Institute Genomics Platform"/>
            <consortium name="The Broad Institute Genome Sequencing Center for Infectious Disease"/>
            <person name="Wu L."/>
            <person name="Ma J."/>
        </authorList>
    </citation>
    <scope>NUCLEOTIDE SEQUENCE [LARGE SCALE GENOMIC DNA]</scope>
    <source>
        <strain evidence="13">CGMCC 1.12859</strain>
    </source>
</reference>
<protein>
    <recommendedName>
        <fullName evidence="8">Endoglucanase</fullName>
        <ecNumber evidence="8">3.2.1.4</ecNumber>
    </recommendedName>
</protein>
<accession>A0ABW2G2N8</accession>
<evidence type="ECO:0000313" key="13">
    <source>
        <dbReference type="Proteomes" id="UP001596435"/>
    </source>
</evidence>
<dbReference type="RefSeq" id="WP_345707791.1">
    <property type="nucleotide sequence ID" value="NZ_BAABKV010000001.1"/>
</dbReference>
<dbReference type="Proteomes" id="UP001596435">
    <property type="component" value="Unassembled WGS sequence"/>
</dbReference>
<keyword evidence="4 8" id="KW-0136">Cellulose degradation</keyword>
<feature type="signal peptide" evidence="10">
    <location>
        <begin position="1"/>
        <end position="32"/>
    </location>
</feature>
<evidence type="ECO:0000256" key="2">
    <source>
        <dbReference type="ARBA" id="ARBA00022729"/>
    </source>
</evidence>
<feature type="chain" id="PRO_5047108052" description="Endoglucanase" evidence="10">
    <location>
        <begin position="33"/>
        <end position="523"/>
    </location>
</feature>
<evidence type="ECO:0000256" key="1">
    <source>
        <dbReference type="ARBA" id="ARBA00000966"/>
    </source>
</evidence>
<dbReference type="SUPFAM" id="SSF51445">
    <property type="entry name" value="(Trans)glycosidases"/>
    <property type="match status" value="1"/>
</dbReference>
<keyword evidence="2 10" id="KW-0732">Signal</keyword>
<dbReference type="PROSITE" id="PS51173">
    <property type="entry name" value="CBM2"/>
    <property type="match status" value="1"/>
</dbReference>
<evidence type="ECO:0000256" key="6">
    <source>
        <dbReference type="ARBA" id="ARBA00023295"/>
    </source>
</evidence>
<organism evidence="12 13">
    <name type="scientific">Kitasatospora paranensis</name>
    <dbReference type="NCBI Taxonomy" id="258053"/>
    <lineage>
        <taxon>Bacteria</taxon>
        <taxon>Bacillati</taxon>
        <taxon>Actinomycetota</taxon>
        <taxon>Actinomycetes</taxon>
        <taxon>Kitasatosporales</taxon>
        <taxon>Streptomycetaceae</taxon>
        <taxon>Kitasatospora</taxon>
    </lineage>
</organism>
<dbReference type="EC" id="3.2.1.4" evidence="8"/>
<feature type="domain" description="CBM2" evidence="11">
    <location>
        <begin position="30"/>
        <end position="140"/>
    </location>
</feature>
<evidence type="ECO:0000256" key="3">
    <source>
        <dbReference type="ARBA" id="ARBA00022801"/>
    </source>
</evidence>
<comment type="catalytic activity">
    <reaction evidence="1 8">
        <text>Endohydrolysis of (1-&gt;4)-beta-D-glucosidic linkages in cellulose, lichenin and cereal beta-D-glucans.</text>
        <dbReference type="EC" id="3.2.1.4"/>
    </reaction>
</comment>
<keyword evidence="7 8" id="KW-0624">Polysaccharide degradation</keyword>